<feature type="transmembrane region" description="Helical" evidence="8">
    <location>
        <begin position="216"/>
        <end position="233"/>
    </location>
</feature>
<keyword evidence="2" id="KW-1003">Cell membrane</keyword>
<evidence type="ECO:0000256" key="5">
    <source>
        <dbReference type="ARBA" id="ARBA00022692"/>
    </source>
</evidence>
<feature type="domain" description="Glycosyltransferase RgtA/B/C/D-like" evidence="9">
    <location>
        <begin position="72"/>
        <end position="228"/>
    </location>
</feature>
<feature type="transmembrane region" description="Helical" evidence="8">
    <location>
        <begin position="12"/>
        <end position="31"/>
    </location>
</feature>
<dbReference type="EMBL" id="PEYO01000005">
    <property type="protein sequence ID" value="PIU03861.1"/>
    <property type="molecule type" value="Genomic_DNA"/>
</dbReference>
<dbReference type="InterPro" id="IPR038731">
    <property type="entry name" value="RgtA/B/C-like"/>
</dbReference>
<keyword evidence="6 8" id="KW-1133">Transmembrane helix</keyword>
<evidence type="ECO:0000313" key="10">
    <source>
        <dbReference type="EMBL" id="PIU03861.1"/>
    </source>
</evidence>
<dbReference type="AlphaFoldDB" id="A0A2M6XDV4"/>
<sequence>MISNLKFEIHNLKTLKIFLVLIILIVLYFIFRLINLTILPVFADEAIYIRWSQVMRAEPTLRFLPLSDGKQPLFMWLTIPFLKIFSDPLFAGRLVSVLAGLGTMIGLFLLSLQIFKSKKISFFTAFLYAIVPFAVFFDRMALADSLLSMFGIWILYLSILLVQYRRLDLAMITGMVLGGALITKSPATFFVILIPFSIILNFQNIQKLIRNFLKMVPYWLVIYIFAFVIYNILRLGPNFQMIALRNQDYVFPLSNVLFHPFDPFQSHLIEIIQWFNNLLTWPVFLAGLIGIILIIFKNIKAGFLLLIWFLLPLLFEAEYAKVLTSRYLLFTVPVFLVFASAFIDWLINKLKTRRFISLFIILLFFLLPLRYDYLLLTDPQKADLPRNDRSGYLEGWTAGYGIKESADFFKKEALNKKILIGTEGYFGTLPDGLQMYLEKVPNITIIGIGLYLEKIPEQLTNSTSDNEVYLLINDERLKLNPKDFNLTLVASYPKAKRLDNTNQNLLLFMVK</sequence>
<evidence type="ECO:0000256" key="3">
    <source>
        <dbReference type="ARBA" id="ARBA00022676"/>
    </source>
</evidence>
<evidence type="ECO:0000256" key="6">
    <source>
        <dbReference type="ARBA" id="ARBA00022989"/>
    </source>
</evidence>
<gene>
    <name evidence="10" type="ORF">COT44_01090</name>
</gene>
<keyword evidence="7 8" id="KW-0472">Membrane</keyword>
<dbReference type="GO" id="GO:0009103">
    <property type="term" value="P:lipopolysaccharide biosynthetic process"/>
    <property type="evidence" value="ECO:0007669"/>
    <property type="project" value="UniProtKB-ARBA"/>
</dbReference>
<proteinExistence type="predicted"/>
<feature type="transmembrane region" description="Helical" evidence="8">
    <location>
        <begin position="353"/>
        <end position="371"/>
    </location>
</feature>
<keyword evidence="5 8" id="KW-0812">Transmembrane</keyword>
<evidence type="ECO:0000256" key="2">
    <source>
        <dbReference type="ARBA" id="ARBA00022475"/>
    </source>
</evidence>
<name>A0A2M6XDV4_9BACT</name>
<evidence type="ECO:0000256" key="7">
    <source>
        <dbReference type="ARBA" id="ARBA00023136"/>
    </source>
</evidence>
<keyword evidence="4" id="KW-0808">Transferase</keyword>
<feature type="transmembrane region" description="Helical" evidence="8">
    <location>
        <begin position="122"/>
        <end position="140"/>
    </location>
</feature>
<evidence type="ECO:0000256" key="1">
    <source>
        <dbReference type="ARBA" id="ARBA00004651"/>
    </source>
</evidence>
<feature type="transmembrane region" description="Helical" evidence="8">
    <location>
        <begin position="327"/>
        <end position="347"/>
    </location>
</feature>
<dbReference type="InterPro" id="IPR050297">
    <property type="entry name" value="LipidA_mod_glycosyltrf_83"/>
</dbReference>
<dbReference type="Proteomes" id="UP000228996">
    <property type="component" value="Unassembled WGS sequence"/>
</dbReference>
<organism evidence="10 11">
    <name type="scientific">Candidatus Shapirobacteria bacterium CG08_land_8_20_14_0_20_39_18</name>
    <dbReference type="NCBI Taxonomy" id="1974883"/>
    <lineage>
        <taxon>Bacteria</taxon>
        <taxon>Candidatus Shapironibacteriota</taxon>
    </lineage>
</organism>
<dbReference type="Pfam" id="PF13231">
    <property type="entry name" value="PMT_2"/>
    <property type="match status" value="1"/>
</dbReference>
<protein>
    <recommendedName>
        <fullName evidence="9">Glycosyltransferase RgtA/B/C/D-like domain-containing protein</fullName>
    </recommendedName>
</protein>
<feature type="transmembrane region" description="Helical" evidence="8">
    <location>
        <begin position="90"/>
        <end position="110"/>
    </location>
</feature>
<evidence type="ECO:0000256" key="8">
    <source>
        <dbReference type="SAM" id="Phobius"/>
    </source>
</evidence>
<comment type="subcellular location">
    <subcellularLocation>
        <location evidence="1">Cell membrane</location>
        <topology evidence="1">Multi-pass membrane protein</topology>
    </subcellularLocation>
</comment>
<evidence type="ECO:0000259" key="9">
    <source>
        <dbReference type="Pfam" id="PF13231"/>
    </source>
</evidence>
<evidence type="ECO:0000313" key="11">
    <source>
        <dbReference type="Proteomes" id="UP000228996"/>
    </source>
</evidence>
<feature type="transmembrane region" description="Helical" evidence="8">
    <location>
        <begin position="146"/>
        <end position="164"/>
    </location>
</feature>
<dbReference type="GO" id="GO:0005886">
    <property type="term" value="C:plasma membrane"/>
    <property type="evidence" value="ECO:0007669"/>
    <property type="project" value="UniProtKB-SubCell"/>
</dbReference>
<dbReference type="GO" id="GO:0016763">
    <property type="term" value="F:pentosyltransferase activity"/>
    <property type="evidence" value="ECO:0007669"/>
    <property type="project" value="TreeGrafter"/>
</dbReference>
<dbReference type="PANTHER" id="PTHR33908">
    <property type="entry name" value="MANNOSYLTRANSFERASE YKCB-RELATED"/>
    <property type="match status" value="1"/>
</dbReference>
<keyword evidence="3" id="KW-0328">Glycosyltransferase</keyword>
<comment type="caution">
    <text evidence="10">The sequence shown here is derived from an EMBL/GenBank/DDBJ whole genome shotgun (WGS) entry which is preliminary data.</text>
</comment>
<reference evidence="11" key="1">
    <citation type="submission" date="2017-09" db="EMBL/GenBank/DDBJ databases">
        <title>Depth-based differentiation of microbial function through sediment-hosted aquifers and enrichment of novel symbionts in the deep terrestrial subsurface.</title>
        <authorList>
            <person name="Probst A.J."/>
            <person name="Ladd B."/>
            <person name="Jarett J.K."/>
            <person name="Geller-Mcgrath D.E."/>
            <person name="Sieber C.M.K."/>
            <person name="Emerson J.B."/>
            <person name="Anantharaman K."/>
            <person name="Thomas B.C."/>
            <person name="Malmstrom R."/>
            <person name="Stieglmeier M."/>
            <person name="Klingl A."/>
            <person name="Woyke T."/>
            <person name="Ryan C.M."/>
            <person name="Banfield J.F."/>
        </authorList>
    </citation>
    <scope>NUCLEOTIDE SEQUENCE [LARGE SCALE GENOMIC DNA]</scope>
</reference>
<dbReference type="PANTHER" id="PTHR33908:SF11">
    <property type="entry name" value="MEMBRANE PROTEIN"/>
    <property type="match status" value="1"/>
</dbReference>
<feature type="transmembrane region" description="Helical" evidence="8">
    <location>
        <begin position="278"/>
        <end position="296"/>
    </location>
</feature>
<accession>A0A2M6XDV4</accession>
<evidence type="ECO:0000256" key="4">
    <source>
        <dbReference type="ARBA" id="ARBA00022679"/>
    </source>
</evidence>
<feature type="transmembrane region" description="Helical" evidence="8">
    <location>
        <begin position="176"/>
        <end position="196"/>
    </location>
</feature>